<dbReference type="GO" id="GO:0005886">
    <property type="term" value="C:plasma membrane"/>
    <property type="evidence" value="ECO:0007669"/>
    <property type="project" value="UniProtKB-SubCell"/>
</dbReference>
<comment type="miscellaneous">
    <text evidence="14">Bacitracin is thought to be involved in the inhibition of peptidoglycan synthesis by sequestering undecaprenyl diphosphate, thereby reducing the pool of lipid carrier available.</text>
</comment>
<dbReference type="GO" id="GO:0046677">
    <property type="term" value="P:response to antibiotic"/>
    <property type="evidence" value="ECO:0007669"/>
    <property type="project" value="UniProtKB-UniRule"/>
</dbReference>
<keyword evidence="14" id="KW-0961">Cell wall biogenesis/degradation</keyword>
<evidence type="ECO:0000256" key="6">
    <source>
        <dbReference type="ARBA" id="ARBA00022692"/>
    </source>
</evidence>
<feature type="transmembrane region" description="Helical" evidence="14">
    <location>
        <begin position="220"/>
        <end position="238"/>
    </location>
</feature>
<accession>A0A1G1WBA3</accession>
<keyword evidence="8 14" id="KW-1133">Transmembrane helix</keyword>
<evidence type="ECO:0000256" key="7">
    <source>
        <dbReference type="ARBA" id="ARBA00022801"/>
    </source>
</evidence>
<keyword evidence="7 14" id="KW-0378">Hydrolase</keyword>
<dbReference type="GO" id="GO:0009252">
    <property type="term" value="P:peptidoglycan biosynthetic process"/>
    <property type="evidence" value="ECO:0007669"/>
    <property type="project" value="UniProtKB-KW"/>
</dbReference>
<comment type="subcellular location">
    <subcellularLocation>
        <location evidence="1 14">Cell membrane</location>
        <topology evidence="1 14">Multi-pass membrane protein</topology>
    </subcellularLocation>
</comment>
<dbReference type="STRING" id="1802596.A2Z11_04815"/>
<evidence type="ECO:0000256" key="4">
    <source>
        <dbReference type="ARBA" id="ARBA00021581"/>
    </source>
</evidence>
<evidence type="ECO:0000313" key="16">
    <source>
        <dbReference type="Proteomes" id="UP000176389"/>
    </source>
</evidence>
<feature type="transmembrane region" description="Helical" evidence="14">
    <location>
        <begin position="88"/>
        <end position="107"/>
    </location>
</feature>
<evidence type="ECO:0000313" key="15">
    <source>
        <dbReference type="EMBL" id="OGY24959.1"/>
    </source>
</evidence>
<dbReference type="GO" id="GO:0008360">
    <property type="term" value="P:regulation of cell shape"/>
    <property type="evidence" value="ECO:0007669"/>
    <property type="project" value="UniProtKB-KW"/>
</dbReference>
<feature type="transmembrane region" description="Helical" evidence="14">
    <location>
        <begin position="188"/>
        <end position="208"/>
    </location>
</feature>
<evidence type="ECO:0000256" key="2">
    <source>
        <dbReference type="ARBA" id="ARBA00010621"/>
    </source>
</evidence>
<comment type="similarity">
    <text evidence="2 14">Belongs to the UppP family.</text>
</comment>
<proteinExistence type="inferred from homology"/>
<evidence type="ECO:0000256" key="3">
    <source>
        <dbReference type="ARBA" id="ARBA00012374"/>
    </source>
</evidence>
<dbReference type="HAMAP" id="MF_01006">
    <property type="entry name" value="Undec_diphosphatase"/>
    <property type="match status" value="1"/>
</dbReference>
<dbReference type="AlphaFoldDB" id="A0A1G1WBA3"/>
<reference evidence="15 16" key="1">
    <citation type="journal article" date="2016" name="Nat. Commun.">
        <title>Thousands of microbial genomes shed light on interconnected biogeochemical processes in an aquifer system.</title>
        <authorList>
            <person name="Anantharaman K."/>
            <person name="Brown C.T."/>
            <person name="Hug L.A."/>
            <person name="Sharon I."/>
            <person name="Castelle C.J."/>
            <person name="Probst A.J."/>
            <person name="Thomas B.C."/>
            <person name="Singh A."/>
            <person name="Wilkins M.J."/>
            <person name="Karaoz U."/>
            <person name="Brodie E.L."/>
            <person name="Williams K.H."/>
            <person name="Hubbard S.S."/>
            <person name="Banfield J.F."/>
        </authorList>
    </citation>
    <scope>NUCLEOTIDE SEQUENCE [LARGE SCALE GENOMIC DNA]</scope>
</reference>
<dbReference type="PANTHER" id="PTHR30622">
    <property type="entry name" value="UNDECAPRENYL-DIPHOSPHATASE"/>
    <property type="match status" value="1"/>
</dbReference>
<comment type="catalytic activity">
    <reaction evidence="13 14">
        <text>di-trans,octa-cis-undecaprenyl diphosphate + H2O = di-trans,octa-cis-undecaprenyl phosphate + phosphate + H(+)</text>
        <dbReference type="Rhea" id="RHEA:28094"/>
        <dbReference type="ChEBI" id="CHEBI:15377"/>
        <dbReference type="ChEBI" id="CHEBI:15378"/>
        <dbReference type="ChEBI" id="CHEBI:43474"/>
        <dbReference type="ChEBI" id="CHEBI:58405"/>
        <dbReference type="ChEBI" id="CHEBI:60392"/>
        <dbReference type="EC" id="3.6.1.27"/>
    </reaction>
</comment>
<evidence type="ECO:0000256" key="5">
    <source>
        <dbReference type="ARBA" id="ARBA00022475"/>
    </source>
</evidence>
<comment type="function">
    <text evidence="14">Catalyzes the dephosphorylation of undecaprenyl diphosphate (UPP). Confers resistance to bacitracin.</text>
</comment>
<feature type="transmembrane region" description="Helical" evidence="14">
    <location>
        <begin position="48"/>
        <end position="67"/>
    </location>
</feature>
<keyword evidence="5 14" id="KW-1003">Cell membrane</keyword>
<dbReference type="PANTHER" id="PTHR30622:SF4">
    <property type="entry name" value="UNDECAPRENYL-DIPHOSPHATASE"/>
    <property type="match status" value="1"/>
</dbReference>
<keyword evidence="9 14" id="KW-0472">Membrane</keyword>
<feature type="transmembrane region" description="Helical" evidence="14">
    <location>
        <begin position="148"/>
        <end position="168"/>
    </location>
</feature>
<evidence type="ECO:0000256" key="12">
    <source>
        <dbReference type="ARBA" id="ARBA00032932"/>
    </source>
</evidence>
<dbReference type="EMBL" id="MHCS01000057">
    <property type="protein sequence ID" value="OGY24959.1"/>
    <property type="molecule type" value="Genomic_DNA"/>
</dbReference>
<dbReference type="GO" id="GO:0071555">
    <property type="term" value="P:cell wall organization"/>
    <property type="evidence" value="ECO:0007669"/>
    <property type="project" value="UniProtKB-KW"/>
</dbReference>
<evidence type="ECO:0000256" key="9">
    <source>
        <dbReference type="ARBA" id="ARBA00023136"/>
    </source>
</evidence>
<dbReference type="InterPro" id="IPR003824">
    <property type="entry name" value="UppP"/>
</dbReference>
<dbReference type="Pfam" id="PF02673">
    <property type="entry name" value="BacA"/>
    <property type="match status" value="1"/>
</dbReference>
<dbReference type="GO" id="GO:0050380">
    <property type="term" value="F:undecaprenyl-diphosphatase activity"/>
    <property type="evidence" value="ECO:0007669"/>
    <property type="project" value="UniProtKB-UniRule"/>
</dbReference>
<evidence type="ECO:0000256" key="13">
    <source>
        <dbReference type="ARBA" id="ARBA00047594"/>
    </source>
</evidence>
<keyword evidence="10 14" id="KW-0046">Antibiotic resistance</keyword>
<dbReference type="Proteomes" id="UP000176389">
    <property type="component" value="Unassembled WGS sequence"/>
</dbReference>
<name>A0A1G1WBA3_9BACT</name>
<dbReference type="NCBIfam" id="TIGR00753">
    <property type="entry name" value="undec_PP_bacA"/>
    <property type="match status" value="1"/>
</dbReference>
<evidence type="ECO:0000256" key="8">
    <source>
        <dbReference type="ARBA" id="ARBA00022989"/>
    </source>
</evidence>
<keyword evidence="14" id="KW-0133">Cell shape</keyword>
<evidence type="ECO:0000256" key="14">
    <source>
        <dbReference type="HAMAP-Rule" id="MF_01006"/>
    </source>
</evidence>
<sequence length="271" mass="29435">MEQIFQSVILGVVQGLTEFLPISSSGHLIFLPAIFDWRGTLDSLEFDVALHVGTTIGVIWFFWNDWLRIIRSFLSNIGKNVTGEADSKLFLMILVGSIPAAVVGLGFKDFIEENTREPLLVAAALFIFALVLWLADQIGSKKKELNNIGWFDAIAVGIAQSVSLIPGVSRSGITISAGLLSGMSRVAAARFSFLLSTPAIVGAAILSIKDLLGSSSDGNFTIFVVGVVSAAIVGWLTIKFLLKFVITNSFNIFVWYRIVLAIFLTLFTLNN</sequence>
<feature type="transmembrane region" description="Helical" evidence="14">
    <location>
        <begin position="119"/>
        <end position="136"/>
    </location>
</feature>
<gene>
    <name evidence="14" type="primary">uppP</name>
    <name evidence="15" type="ORF">A2Z11_04815</name>
</gene>
<evidence type="ECO:0000256" key="10">
    <source>
        <dbReference type="ARBA" id="ARBA00023251"/>
    </source>
</evidence>
<protein>
    <recommendedName>
        <fullName evidence="4 14">Undecaprenyl-diphosphatase</fullName>
        <ecNumber evidence="3 14">3.6.1.27</ecNumber>
    </recommendedName>
    <alternativeName>
        <fullName evidence="12 14">Bacitracin resistance protein</fullName>
    </alternativeName>
    <alternativeName>
        <fullName evidence="11 14">Undecaprenyl pyrophosphate phosphatase</fullName>
    </alternativeName>
</protein>
<keyword evidence="14" id="KW-0573">Peptidoglycan synthesis</keyword>
<dbReference type="EC" id="3.6.1.27" evidence="3 14"/>
<organism evidence="15 16">
    <name type="scientific">Candidatus Woykebacteria bacterium RBG_16_43_9</name>
    <dbReference type="NCBI Taxonomy" id="1802596"/>
    <lineage>
        <taxon>Bacteria</taxon>
        <taxon>Candidatus Woykeibacteriota</taxon>
    </lineage>
</organism>
<keyword evidence="6 14" id="KW-0812">Transmembrane</keyword>
<evidence type="ECO:0000256" key="1">
    <source>
        <dbReference type="ARBA" id="ARBA00004651"/>
    </source>
</evidence>
<evidence type="ECO:0000256" key="11">
    <source>
        <dbReference type="ARBA" id="ARBA00032707"/>
    </source>
</evidence>
<feature type="transmembrane region" description="Helical" evidence="14">
    <location>
        <begin position="250"/>
        <end position="269"/>
    </location>
</feature>
<comment type="caution">
    <text evidence="15">The sequence shown here is derived from an EMBL/GenBank/DDBJ whole genome shotgun (WGS) entry which is preliminary data.</text>
</comment>